<feature type="domain" description="Carbohydrate kinase PfkB" evidence="6">
    <location>
        <begin position="47"/>
        <end position="121"/>
    </location>
</feature>
<dbReference type="InterPro" id="IPR002173">
    <property type="entry name" value="Carboh/pur_kinase_PfkB_CS"/>
</dbReference>
<dbReference type="PROSITE" id="PS00584">
    <property type="entry name" value="PFKB_KINASES_2"/>
    <property type="match status" value="1"/>
</dbReference>
<dbReference type="AlphaFoldDB" id="A0A5C6CE63"/>
<keyword evidence="3" id="KW-0547">Nucleotide-binding</keyword>
<comment type="similarity">
    <text evidence="1">Belongs to the carbohydrate kinase PfkB family.</text>
</comment>
<dbReference type="GO" id="GO:0008673">
    <property type="term" value="F:2-dehydro-3-deoxygluconokinase activity"/>
    <property type="evidence" value="ECO:0007669"/>
    <property type="project" value="UniProtKB-EC"/>
</dbReference>
<dbReference type="Proteomes" id="UP000316304">
    <property type="component" value="Unassembled WGS sequence"/>
</dbReference>
<evidence type="ECO:0000256" key="4">
    <source>
        <dbReference type="ARBA" id="ARBA00022777"/>
    </source>
</evidence>
<accession>A0A5C6CE63</accession>
<keyword evidence="2 7" id="KW-0808">Transferase</keyword>
<dbReference type="PANTHER" id="PTHR43085:SF1">
    <property type="entry name" value="PSEUDOURIDINE KINASE-RELATED"/>
    <property type="match status" value="1"/>
</dbReference>
<evidence type="ECO:0000313" key="7">
    <source>
        <dbReference type="EMBL" id="TWU22890.1"/>
    </source>
</evidence>
<evidence type="ECO:0000256" key="2">
    <source>
        <dbReference type="ARBA" id="ARBA00022679"/>
    </source>
</evidence>
<evidence type="ECO:0000256" key="1">
    <source>
        <dbReference type="ARBA" id="ARBA00010688"/>
    </source>
</evidence>
<protein>
    <submittedName>
        <fullName evidence="7">2-dehydro-3-deoxygluconokinase</fullName>
        <ecNumber evidence="7">2.7.1.45</ecNumber>
    </submittedName>
</protein>
<feature type="domain" description="Carbohydrate kinase PfkB" evidence="6">
    <location>
        <begin position="196"/>
        <end position="331"/>
    </location>
</feature>
<keyword evidence="5" id="KW-0067">ATP-binding</keyword>
<dbReference type="GO" id="GO:0005524">
    <property type="term" value="F:ATP binding"/>
    <property type="evidence" value="ECO:0007669"/>
    <property type="project" value="UniProtKB-KW"/>
</dbReference>
<evidence type="ECO:0000256" key="3">
    <source>
        <dbReference type="ARBA" id="ARBA00022741"/>
    </source>
</evidence>
<dbReference type="SUPFAM" id="SSF53613">
    <property type="entry name" value="Ribokinase-like"/>
    <property type="match status" value="1"/>
</dbReference>
<organism evidence="7 8">
    <name type="scientific">Novipirellula galeiformis</name>
    <dbReference type="NCBI Taxonomy" id="2528004"/>
    <lineage>
        <taxon>Bacteria</taxon>
        <taxon>Pseudomonadati</taxon>
        <taxon>Planctomycetota</taxon>
        <taxon>Planctomycetia</taxon>
        <taxon>Pirellulales</taxon>
        <taxon>Pirellulaceae</taxon>
        <taxon>Novipirellula</taxon>
    </lineage>
</organism>
<dbReference type="Pfam" id="PF00294">
    <property type="entry name" value="PfkB"/>
    <property type="match status" value="2"/>
</dbReference>
<evidence type="ECO:0000259" key="6">
    <source>
        <dbReference type="Pfam" id="PF00294"/>
    </source>
</evidence>
<dbReference type="InterPro" id="IPR011611">
    <property type="entry name" value="PfkB_dom"/>
</dbReference>
<keyword evidence="8" id="KW-1185">Reference proteome</keyword>
<reference evidence="7 8" key="1">
    <citation type="submission" date="2019-02" db="EMBL/GenBank/DDBJ databases">
        <title>Deep-cultivation of Planctomycetes and their phenomic and genomic characterization uncovers novel biology.</title>
        <authorList>
            <person name="Wiegand S."/>
            <person name="Jogler M."/>
            <person name="Boedeker C."/>
            <person name="Pinto D."/>
            <person name="Vollmers J."/>
            <person name="Rivas-Marin E."/>
            <person name="Kohn T."/>
            <person name="Peeters S.H."/>
            <person name="Heuer A."/>
            <person name="Rast P."/>
            <person name="Oberbeckmann S."/>
            <person name="Bunk B."/>
            <person name="Jeske O."/>
            <person name="Meyerdierks A."/>
            <person name="Storesund J.E."/>
            <person name="Kallscheuer N."/>
            <person name="Luecker S."/>
            <person name="Lage O.M."/>
            <person name="Pohl T."/>
            <person name="Merkel B.J."/>
            <person name="Hornburger P."/>
            <person name="Mueller R.-W."/>
            <person name="Bruemmer F."/>
            <person name="Labrenz M."/>
            <person name="Spormann A.M."/>
            <person name="Op Den Camp H."/>
            <person name="Overmann J."/>
            <person name="Amann R."/>
            <person name="Jetten M.S.M."/>
            <person name="Mascher T."/>
            <person name="Medema M.H."/>
            <person name="Devos D.P."/>
            <person name="Kaster A.-K."/>
            <person name="Ovreas L."/>
            <person name="Rohde M."/>
            <person name="Galperin M.Y."/>
            <person name="Jogler C."/>
        </authorList>
    </citation>
    <scope>NUCLEOTIDE SEQUENCE [LARGE SCALE GENOMIC DNA]</scope>
    <source>
        <strain evidence="7 8">Pla52o</strain>
    </source>
</reference>
<proteinExistence type="inferred from homology"/>
<evidence type="ECO:0000256" key="5">
    <source>
        <dbReference type="ARBA" id="ARBA00022840"/>
    </source>
</evidence>
<dbReference type="PANTHER" id="PTHR43085">
    <property type="entry name" value="HEXOKINASE FAMILY MEMBER"/>
    <property type="match status" value="1"/>
</dbReference>
<comment type="caution">
    <text evidence="7">The sequence shown here is derived from an EMBL/GenBank/DDBJ whole genome shotgun (WGS) entry which is preliminary data.</text>
</comment>
<name>A0A5C6CE63_9BACT</name>
<dbReference type="InterPro" id="IPR050306">
    <property type="entry name" value="PfkB_Carbo_kinase"/>
</dbReference>
<dbReference type="EMBL" id="SJPT01000004">
    <property type="protein sequence ID" value="TWU22890.1"/>
    <property type="molecule type" value="Genomic_DNA"/>
</dbReference>
<keyword evidence="4 7" id="KW-0418">Kinase</keyword>
<dbReference type="Gene3D" id="3.40.1190.20">
    <property type="match status" value="1"/>
</dbReference>
<evidence type="ECO:0000313" key="8">
    <source>
        <dbReference type="Proteomes" id="UP000316304"/>
    </source>
</evidence>
<dbReference type="InterPro" id="IPR029056">
    <property type="entry name" value="Ribokinase-like"/>
</dbReference>
<sequence>MYLRSKSVQCMQNLHRPPQQRMSPIAPKTRPNLDSSPLIIGEVLLDHFPDGRHVLGGAPFNVAWNLQGMGRHPTFVSAVGDDAEGQQIRAHMATWGMELKGLQTSKDYKTGVVQVTLQGGQPSYEIVFPCAYDDIDCIAVASESDAPSMGGHSNSATGRVLAPPSLLYHGSLAWRGQRTREAITQLIRSPHGLRFVDVNIRQPWFDHEWLSELLCGADFIKLNDEELAEISGLPCGTTDAVNRAVEKLCSQYGSAVYFITSGAQGAYAVTATQTWFAAAPQPASMMDTVGAGDGFAAAVIDGILTGLPYPTILDRAVRFAARICELRGATSTDASIYQLD</sequence>
<gene>
    <name evidence="7" type="primary">kdgK_2</name>
    <name evidence="7" type="ORF">Pla52o_24220</name>
</gene>
<dbReference type="EC" id="2.7.1.45" evidence="7"/>